<organism evidence="1 2">
    <name type="scientific">Dipteronia dyeriana</name>
    <dbReference type="NCBI Taxonomy" id="168575"/>
    <lineage>
        <taxon>Eukaryota</taxon>
        <taxon>Viridiplantae</taxon>
        <taxon>Streptophyta</taxon>
        <taxon>Embryophyta</taxon>
        <taxon>Tracheophyta</taxon>
        <taxon>Spermatophyta</taxon>
        <taxon>Magnoliopsida</taxon>
        <taxon>eudicotyledons</taxon>
        <taxon>Gunneridae</taxon>
        <taxon>Pentapetalae</taxon>
        <taxon>rosids</taxon>
        <taxon>malvids</taxon>
        <taxon>Sapindales</taxon>
        <taxon>Sapindaceae</taxon>
        <taxon>Hippocastanoideae</taxon>
        <taxon>Acereae</taxon>
        <taxon>Dipteronia</taxon>
    </lineage>
</organism>
<name>A0AAD9X0D6_9ROSI</name>
<dbReference type="EMBL" id="JANJYI010000005">
    <property type="protein sequence ID" value="KAK2648855.1"/>
    <property type="molecule type" value="Genomic_DNA"/>
</dbReference>
<keyword evidence="2" id="KW-1185">Reference proteome</keyword>
<evidence type="ECO:0000313" key="2">
    <source>
        <dbReference type="Proteomes" id="UP001280121"/>
    </source>
</evidence>
<sequence>MSNVPTPSGIVGLEEAVSGIESTLRDVANRLDCVETDFGEITKATKSTIHEFQKSLKEDLTREFRNIRSFVEQELRGYTF</sequence>
<dbReference type="Proteomes" id="UP001280121">
    <property type="component" value="Unassembled WGS sequence"/>
</dbReference>
<comment type="caution">
    <text evidence="1">The sequence shown here is derived from an EMBL/GenBank/DDBJ whole genome shotgun (WGS) entry which is preliminary data.</text>
</comment>
<gene>
    <name evidence="1" type="ORF">Ddye_016344</name>
</gene>
<protein>
    <submittedName>
        <fullName evidence="1">Uncharacterized protein</fullName>
    </submittedName>
</protein>
<dbReference type="AlphaFoldDB" id="A0AAD9X0D6"/>
<reference evidence="1" key="1">
    <citation type="journal article" date="2023" name="Plant J.">
        <title>Genome sequences and population genomics provide insights into the demographic history, inbreeding, and mutation load of two 'living fossil' tree species of Dipteronia.</title>
        <authorList>
            <person name="Feng Y."/>
            <person name="Comes H.P."/>
            <person name="Chen J."/>
            <person name="Zhu S."/>
            <person name="Lu R."/>
            <person name="Zhang X."/>
            <person name="Li P."/>
            <person name="Qiu J."/>
            <person name="Olsen K.M."/>
            <person name="Qiu Y."/>
        </authorList>
    </citation>
    <scope>NUCLEOTIDE SEQUENCE</scope>
    <source>
        <strain evidence="1">KIB01</strain>
    </source>
</reference>
<proteinExistence type="predicted"/>
<accession>A0AAD9X0D6</accession>
<evidence type="ECO:0000313" key="1">
    <source>
        <dbReference type="EMBL" id="KAK2648855.1"/>
    </source>
</evidence>